<gene>
    <name evidence="1" type="ORF">BC777_0167</name>
</gene>
<evidence type="ECO:0000313" key="1">
    <source>
        <dbReference type="EMBL" id="PJI91341.1"/>
    </source>
</evidence>
<reference evidence="1 2" key="1">
    <citation type="submission" date="2017-11" db="EMBL/GenBank/DDBJ databases">
        <title>Genomic Encyclopedia of Archaeal and Bacterial Type Strains, Phase II (KMG-II): From Individual Species to Whole Genera.</title>
        <authorList>
            <person name="Goeker M."/>
        </authorList>
    </citation>
    <scope>NUCLEOTIDE SEQUENCE [LARGE SCALE GENOMIC DNA]</scope>
    <source>
        <strain evidence="1 2">DSM 29128</strain>
    </source>
</reference>
<dbReference type="EMBL" id="PGTY01000001">
    <property type="protein sequence ID" value="PJI91341.1"/>
    <property type="molecule type" value="Genomic_DNA"/>
</dbReference>
<comment type="caution">
    <text evidence="1">The sequence shown here is derived from an EMBL/GenBank/DDBJ whole genome shotgun (WGS) entry which is preliminary data.</text>
</comment>
<organism evidence="1 2">
    <name type="scientific">Yoonia maricola</name>
    <dbReference type="NCBI Taxonomy" id="420999"/>
    <lineage>
        <taxon>Bacteria</taxon>
        <taxon>Pseudomonadati</taxon>
        <taxon>Pseudomonadota</taxon>
        <taxon>Alphaproteobacteria</taxon>
        <taxon>Rhodobacterales</taxon>
        <taxon>Paracoccaceae</taxon>
        <taxon>Yoonia</taxon>
    </lineage>
</organism>
<accession>A0A2M8WK99</accession>
<protein>
    <submittedName>
        <fullName evidence="1">Uncharacterized protein</fullName>
    </submittedName>
</protein>
<keyword evidence="2" id="KW-1185">Reference proteome</keyword>
<dbReference type="Proteomes" id="UP000228531">
    <property type="component" value="Unassembled WGS sequence"/>
</dbReference>
<name>A0A2M8WK99_9RHOB</name>
<proteinExistence type="predicted"/>
<sequence length="30" mass="3483">MNYCTLVQGNNEIAAKAKNRANNIENRRYI</sequence>
<dbReference type="AlphaFoldDB" id="A0A2M8WK99"/>
<evidence type="ECO:0000313" key="2">
    <source>
        <dbReference type="Proteomes" id="UP000228531"/>
    </source>
</evidence>